<dbReference type="EMBL" id="JAPFFL010000006">
    <property type="protein sequence ID" value="KAJ6721648.1"/>
    <property type="molecule type" value="Genomic_DNA"/>
</dbReference>
<dbReference type="SUPFAM" id="SSF47616">
    <property type="entry name" value="GST C-terminal domain-like"/>
    <property type="match status" value="1"/>
</dbReference>
<accession>A0A9Q0Z5A1</accession>
<feature type="domain" description="GST C-terminal" evidence="1">
    <location>
        <begin position="1"/>
        <end position="71"/>
    </location>
</feature>
<dbReference type="InterPro" id="IPR004046">
    <property type="entry name" value="GST_C"/>
</dbReference>
<dbReference type="InterPro" id="IPR010987">
    <property type="entry name" value="Glutathione-S-Trfase_C-like"/>
</dbReference>
<evidence type="ECO:0000313" key="3">
    <source>
        <dbReference type="Proteomes" id="UP001151529"/>
    </source>
</evidence>
<dbReference type="Pfam" id="PF00043">
    <property type="entry name" value="GST_C"/>
    <property type="match status" value="1"/>
</dbReference>
<keyword evidence="3" id="KW-1185">Reference proteome</keyword>
<dbReference type="OrthoDB" id="4951845at2759"/>
<reference evidence="2" key="2">
    <citation type="journal article" date="2023" name="Int. J. Mol. Sci.">
        <title>De Novo Assembly and Annotation of 11 Diverse Shrub Willow (Salix) Genomes Reveals Novel Gene Organization in Sex-Linked Regions.</title>
        <authorList>
            <person name="Hyden B."/>
            <person name="Feng K."/>
            <person name="Yates T.B."/>
            <person name="Jawdy S."/>
            <person name="Cereghino C."/>
            <person name="Smart L.B."/>
            <person name="Muchero W."/>
        </authorList>
    </citation>
    <scope>NUCLEOTIDE SEQUENCE [LARGE SCALE GENOMIC DNA]</scope>
    <source>
        <tissue evidence="2">Shoot tip</tissue>
    </source>
</reference>
<dbReference type="Gene3D" id="1.20.1050.10">
    <property type="match status" value="1"/>
</dbReference>
<protein>
    <submittedName>
        <fullName evidence="2">GLUTATHIONE S-TRANSFERASE</fullName>
    </submittedName>
</protein>
<gene>
    <name evidence="2" type="ORF">OIU85_024710</name>
</gene>
<comment type="caution">
    <text evidence="2">The sequence shown here is derived from an EMBL/GenBank/DDBJ whole genome shotgun (WGS) entry which is preliminary data.</text>
</comment>
<name>A0A9Q0Z5A1_SALVM</name>
<evidence type="ECO:0000313" key="2">
    <source>
        <dbReference type="EMBL" id="KAJ6721648.1"/>
    </source>
</evidence>
<dbReference type="Proteomes" id="UP001151529">
    <property type="component" value="Chromosome 10"/>
</dbReference>
<reference evidence="2" key="1">
    <citation type="submission" date="2022-11" db="EMBL/GenBank/DDBJ databases">
        <authorList>
            <person name="Hyden B.L."/>
            <person name="Feng K."/>
            <person name="Yates T."/>
            <person name="Jawdy S."/>
            <person name="Smart L.B."/>
            <person name="Muchero W."/>
        </authorList>
    </citation>
    <scope>NUCLEOTIDE SEQUENCE</scope>
    <source>
        <tissue evidence="2">Shoot tip</tissue>
    </source>
</reference>
<dbReference type="PROSITE" id="PS50405">
    <property type="entry name" value="GST_CTER"/>
    <property type="match status" value="1"/>
</dbReference>
<sequence>MFSSKGEELEKTKKETLEMLQTAEEHGFGEKKYFGGDSIGIADIAFGPVVYWLEVIEEAVGEGAIVSVMLC</sequence>
<dbReference type="InterPro" id="IPR036282">
    <property type="entry name" value="Glutathione-S-Trfase_C_sf"/>
</dbReference>
<dbReference type="AlphaFoldDB" id="A0A9Q0Z5A1"/>
<organism evidence="2 3">
    <name type="scientific">Salix viminalis</name>
    <name type="common">Common osier</name>
    <name type="synonym">Basket willow</name>
    <dbReference type="NCBI Taxonomy" id="40686"/>
    <lineage>
        <taxon>Eukaryota</taxon>
        <taxon>Viridiplantae</taxon>
        <taxon>Streptophyta</taxon>
        <taxon>Embryophyta</taxon>
        <taxon>Tracheophyta</taxon>
        <taxon>Spermatophyta</taxon>
        <taxon>Magnoliopsida</taxon>
        <taxon>eudicotyledons</taxon>
        <taxon>Gunneridae</taxon>
        <taxon>Pentapetalae</taxon>
        <taxon>rosids</taxon>
        <taxon>fabids</taxon>
        <taxon>Malpighiales</taxon>
        <taxon>Salicaceae</taxon>
        <taxon>Saliceae</taxon>
        <taxon>Salix</taxon>
    </lineage>
</organism>
<proteinExistence type="predicted"/>
<evidence type="ECO:0000259" key="1">
    <source>
        <dbReference type="PROSITE" id="PS50405"/>
    </source>
</evidence>